<dbReference type="InterPro" id="IPR041471">
    <property type="entry name" value="UvrB_inter"/>
</dbReference>
<dbReference type="GO" id="GO:0009381">
    <property type="term" value="F:excinuclease ABC activity"/>
    <property type="evidence" value="ECO:0007669"/>
    <property type="project" value="UniProtKB-UniRule"/>
</dbReference>
<dbReference type="Pfam" id="PF04851">
    <property type="entry name" value="ResIII"/>
    <property type="match status" value="1"/>
</dbReference>
<dbReference type="InterPro" id="IPR036876">
    <property type="entry name" value="UVR_dom_sf"/>
</dbReference>
<evidence type="ECO:0000256" key="14">
    <source>
        <dbReference type="SAM" id="MobiDB-lite"/>
    </source>
</evidence>
<evidence type="ECO:0000259" key="17">
    <source>
        <dbReference type="PROSITE" id="PS51194"/>
    </source>
</evidence>
<evidence type="ECO:0000256" key="4">
    <source>
        <dbReference type="ARBA" id="ARBA00022741"/>
    </source>
</evidence>
<dbReference type="GO" id="GO:0005737">
    <property type="term" value="C:cytoplasm"/>
    <property type="evidence" value="ECO:0007669"/>
    <property type="project" value="UniProtKB-SubCell"/>
</dbReference>
<feature type="short sequence motif" description="Beta-hairpin" evidence="12">
    <location>
        <begin position="95"/>
        <end position="118"/>
    </location>
</feature>
<organism evidence="18 19">
    <name type="scientific">Aminivibrio pyruvatiphilus</name>
    <dbReference type="NCBI Taxonomy" id="1005740"/>
    <lineage>
        <taxon>Bacteria</taxon>
        <taxon>Thermotogati</taxon>
        <taxon>Synergistota</taxon>
        <taxon>Synergistia</taxon>
        <taxon>Synergistales</taxon>
        <taxon>Aminobacteriaceae</taxon>
        <taxon>Aminivibrio</taxon>
    </lineage>
</organism>
<dbReference type="GO" id="GO:0009380">
    <property type="term" value="C:excinuclease repair complex"/>
    <property type="evidence" value="ECO:0007669"/>
    <property type="project" value="InterPro"/>
</dbReference>
<evidence type="ECO:0000313" key="18">
    <source>
        <dbReference type="EMBL" id="TDY52593.1"/>
    </source>
</evidence>
<dbReference type="GO" id="GO:0005524">
    <property type="term" value="F:ATP binding"/>
    <property type="evidence" value="ECO:0007669"/>
    <property type="project" value="UniProtKB-UniRule"/>
</dbReference>
<keyword evidence="8 12" id="KW-0267">Excision nuclease</keyword>
<evidence type="ECO:0000256" key="12">
    <source>
        <dbReference type="HAMAP-Rule" id="MF_00204"/>
    </source>
</evidence>
<dbReference type="Pfam" id="PF17757">
    <property type="entry name" value="UvrB_inter"/>
    <property type="match status" value="1"/>
</dbReference>
<feature type="binding site" evidence="12">
    <location>
        <begin position="42"/>
        <end position="49"/>
    </location>
    <ligand>
        <name>ATP</name>
        <dbReference type="ChEBI" id="CHEBI:30616"/>
    </ligand>
</feature>
<evidence type="ECO:0000256" key="7">
    <source>
        <dbReference type="ARBA" id="ARBA00022840"/>
    </source>
</evidence>
<evidence type="ECO:0000256" key="1">
    <source>
        <dbReference type="ARBA" id="ARBA00004496"/>
    </source>
</evidence>
<dbReference type="HAMAP" id="MF_00204">
    <property type="entry name" value="UvrB"/>
    <property type="match status" value="1"/>
</dbReference>
<evidence type="ECO:0000259" key="16">
    <source>
        <dbReference type="PROSITE" id="PS51192"/>
    </source>
</evidence>
<dbReference type="RefSeq" id="WP_133959230.1">
    <property type="nucleotide sequence ID" value="NZ_SORI01000036.1"/>
</dbReference>
<dbReference type="Proteomes" id="UP000295066">
    <property type="component" value="Unassembled WGS sequence"/>
</dbReference>
<evidence type="ECO:0000256" key="3">
    <source>
        <dbReference type="ARBA" id="ARBA00022490"/>
    </source>
</evidence>
<protein>
    <recommendedName>
        <fullName evidence="11 12">UvrABC system protein B</fullName>
        <shortName evidence="12">Protein UvrB</shortName>
    </recommendedName>
    <alternativeName>
        <fullName evidence="12">Excinuclease ABC subunit B</fullName>
    </alternativeName>
</protein>
<feature type="region of interest" description="Disordered" evidence="14">
    <location>
        <begin position="656"/>
        <end position="679"/>
    </location>
</feature>
<evidence type="ECO:0000256" key="11">
    <source>
        <dbReference type="ARBA" id="ARBA00029504"/>
    </source>
</evidence>
<dbReference type="InterPro" id="IPR004807">
    <property type="entry name" value="UvrB"/>
</dbReference>
<dbReference type="InterPro" id="IPR024759">
    <property type="entry name" value="UvrB_YAD/RRR_dom"/>
</dbReference>
<dbReference type="GO" id="GO:0006289">
    <property type="term" value="P:nucleotide-excision repair"/>
    <property type="evidence" value="ECO:0007669"/>
    <property type="project" value="UniProtKB-UniRule"/>
</dbReference>
<evidence type="ECO:0000256" key="10">
    <source>
        <dbReference type="ARBA" id="ARBA00026033"/>
    </source>
</evidence>
<dbReference type="EMBL" id="SORI01000036">
    <property type="protein sequence ID" value="TDY52593.1"/>
    <property type="molecule type" value="Genomic_DNA"/>
</dbReference>
<keyword evidence="9 12" id="KW-0234">DNA repair</keyword>
<evidence type="ECO:0000256" key="13">
    <source>
        <dbReference type="RuleBase" id="RU003587"/>
    </source>
</evidence>
<dbReference type="Gene3D" id="3.40.50.300">
    <property type="entry name" value="P-loop containing nucleotide triphosphate hydrolases"/>
    <property type="match status" value="3"/>
</dbReference>
<evidence type="ECO:0000313" key="19">
    <source>
        <dbReference type="Proteomes" id="UP000295066"/>
    </source>
</evidence>
<keyword evidence="5 12" id="KW-0227">DNA damage</keyword>
<dbReference type="PANTHER" id="PTHR24029">
    <property type="entry name" value="UVRABC SYSTEM PROTEIN B"/>
    <property type="match status" value="1"/>
</dbReference>
<dbReference type="SMART" id="SM00487">
    <property type="entry name" value="DEXDc"/>
    <property type="match status" value="1"/>
</dbReference>
<gene>
    <name evidence="12" type="primary">uvrB</name>
    <name evidence="18" type="ORF">C8D99_13610</name>
</gene>
<dbReference type="Pfam" id="PF02151">
    <property type="entry name" value="UVR"/>
    <property type="match status" value="1"/>
</dbReference>
<dbReference type="OrthoDB" id="9806651at2"/>
<evidence type="ECO:0000256" key="2">
    <source>
        <dbReference type="ARBA" id="ARBA00008533"/>
    </source>
</evidence>
<dbReference type="PROSITE" id="PS51192">
    <property type="entry name" value="HELICASE_ATP_BIND_1"/>
    <property type="match status" value="1"/>
</dbReference>
<keyword evidence="12 13" id="KW-0742">SOS response</keyword>
<proteinExistence type="inferred from homology"/>
<dbReference type="SUPFAM" id="SSF46600">
    <property type="entry name" value="C-terminal UvrC-binding domain of UvrB"/>
    <property type="match status" value="1"/>
</dbReference>
<keyword evidence="3 12" id="KW-0963">Cytoplasm</keyword>
<dbReference type="Pfam" id="PF12344">
    <property type="entry name" value="UvrB"/>
    <property type="match status" value="1"/>
</dbReference>
<dbReference type="NCBIfam" id="NF003673">
    <property type="entry name" value="PRK05298.1"/>
    <property type="match status" value="1"/>
</dbReference>
<keyword evidence="6 12" id="KW-0228">DNA excision</keyword>
<comment type="subunit">
    <text evidence="10 12 13">Forms a heterotetramer with UvrA during the search for lesions. Interacts with UvrC in an incision complex.</text>
</comment>
<dbReference type="CDD" id="cd17916">
    <property type="entry name" value="DEXHc_UvrB"/>
    <property type="match status" value="1"/>
</dbReference>
<dbReference type="InterPro" id="IPR001650">
    <property type="entry name" value="Helicase_C-like"/>
</dbReference>
<dbReference type="Pfam" id="PF00271">
    <property type="entry name" value="Helicase_C"/>
    <property type="match status" value="1"/>
</dbReference>
<dbReference type="NCBIfam" id="TIGR00631">
    <property type="entry name" value="uvrb"/>
    <property type="match status" value="1"/>
</dbReference>
<dbReference type="AlphaFoldDB" id="A0A4R8M021"/>
<dbReference type="PANTHER" id="PTHR24029:SF0">
    <property type="entry name" value="UVRABC SYSTEM PROTEIN B"/>
    <property type="match status" value="1"/>
</dbReference>
<feature type="domain" description="Helicase C-terminal" evidence="17">
    <location>
        <begin position="432"/>
        <end position="594"/>
    </location>
</feature>
<keyword evidence="4 12" id="KW-0547">Nucleotide-binding</keyword>
<dbReference type="InterPro" id="IPR027417">
    <property type="entry name" value="P-loop_NTPase"/>
</dbReference>
<evidence type="ECO:0000256" key="8">
    <source>
        <dbReference type="ARBA" id="ARBA00022881"/>
    </source>
</evidence>
<evidence type="ECO:0000256" key="5">
    <source>
        <dbReference type="ARBA" id="ARBA00022763"/>
    </source>
</evidence>
<evidence type="ECO:0000256" key="9">
    <source>
        <dbReference type="ARBA" id="ARBA00023204"/>
    </source>
</evidence>
<dbReference type="CDD" id="cd18790">
    <property type="entry name" value="SF2_C_UvrB"/>
    <property type="match status" value="1"/>
</dbReference>
<reference evidence="18 19" key="1">
    <citation type="submission" date="2019-03" db="EMBL/GenBank/DDBJ databases">
        <title>Genomic Encyclopedia of Type Strains, Phase IV (KMG-IV): sequencing the most valuable type-strain genomes for metagenomic binning, comparative biology and taxonomic classification.</title>
        <authorList>
            <person name="Goeker M."/>
        </authorList>
    </citation>
    <scope>NUCLEOTIDE SEQUENCE [LARGE SCALE GENOMIC DNA]</scope>
    <source>
        <strain evidence="18 19">DSM 25964</strain>
    </source>
</reference>
<dbReference type="InterPro" id="IPR006935">
    <property type="entry name" value="Helicase/UvrB_N"/>
</dbReference>
<dbReference type="GO" id="GO:0009432">
    <property type="term" value="P:SOS response"/>
    <property type="evidence" value="ECO:0007669"/>
    <property type="project" value="UniProtKB-UniRule"/>
</dbReference>
<keyword evidence="7 12" id="KW-0067">ATP-binding</keyword>
<comment type="subcellular location">
    <subcellularLocation>
        <location evidence="1 12 13">Cytoplasm</location>
    </subcellularLocation>
</comment>
<sequence>MKTEDRKFHLVSDWAPSGDQPEAIRRLSAGIAENRRFQTLLGVTGSGKTFTVANVIAHACRPVLVLAHNKTLAAQLYSEFKGFFPHNAVHYFVSYYDYYQPEAYVPATDTYIEKDASVNDRIERLRLAATKALIERRDVIVVASVSCIYGLGRKETYEKVIFPFSVGDRWERRAFMEKLLENYYERNDFVVEHGSFRARGDIIEIFPAYGETALRICFFDDEIERIDEFDPVSGKVKESLAHASIFPAQHYVTDRDAIDRSIEPIRSELEEQASAFEKQGKFLEAQRIRMRTQYDMEMLMETGYCSGIENYSRYLDGRNPGEPPGTLLDFFPSDFLLVVDESHITLPQVRGMFNGDRARKLTLVENGFRLPSCLDNRPLEWAEFEKYMRQAVFVTATPGDYEFRVSDNVVEQLIRPTGVLDPEVEILPASGQVDDLIGRLREIASRGERALVTTLTKKSSEDLAEYLADLQFKVKYIHSELNTFERAELIRDLRNGDISVLVGINLLREGMDLPEVSLVAILDADREGFLRSERSLIQMMGRAARNTAGKVILYADDITDSIRNATAETARRRALQTKYNEDHGITPASIRKDVISLLPEELMADAGSGYLRKKEKDTLEGFSPAELEKMMWQAVERLDFEKAARLRDTLASLEGKELNRVAMDSNQRSKRTQSKKHRR</sequence>
<dbReference type="InterPro" id="IPR001943">
    <property type="entry name" value="UVR_dom"/>
</dbReference>
<dbReference type="SUPFAM" id="SSF52540">
    <property type="entry name" value="P-loop containing nucleoside triphosphate hydrolases"/>
    <property type="match status" value="2"/>
</dbReference>
<dbReference type="InterPro" id="IPR014001">
    <property type="entry name" value="Helicase_ATP-bd"/>
</dbReference>
<keyword evidence="19" id="KW-1185">Reference proteome</keyword>
<feature type="compositionally biased region" description="Basic residues" evidence="14">
    <location>
        <begin position="668"/>
        <end position="679"/>
    </location>
</feature>
<feature type="domain" description="Helicase ATP-binding" evidence="16">
    <location>
        <begin position="29"/>
        <end position="186"/>
    </location>
</feature>
<evidence type="ECO:0000259" key="15">
    <source>
        <dbReference type="PROSITE" id="PS50151"/>
    </source>
</evidence>
<dbReference type="GO" id="GO:0003677">
    <property type="term" value="F:DNA binding"/>
    <property type="evidence" value="ECO:0007669"/>
    <property type="project" value="UniProtKB-UniRule"/>
</dbReference>
<feature type="domain" description="UVR" evidence="15">
    <location>
        <begin position="626"/>
        <end position="656"/>
    </location>
</feature>
<dbReference type="GO" id="GO:0016887">
    <property type="term" value="F:ATP hydrolysis activity"/>
    <property type="evidence" value="ECO:0007669"/>
    <property type="project" value="InterPro"/>
</dbReference>
<dbReference type="PROSITE" id="PS51194">
    <property type="entry name" value="HELICASE_CTER"/>
    <property type="match status" value="1"/>
</dbReference>
<comment type="similarity">
    <text evidence="2 12 13">Belongs to the UvrB family.</text>
</comment>
<dbReference type="SMART" id="SM00490">
    <property type="entry name" value="HELICc"/>
    <property type="match status" value="1"/>
</dbReference>
<dbReference type="Gene3D" id="4.10.860.10">
    <property type="entry name" value="UVR domain"/>
    <property type="match status" value="1"/>
</dbReference>
<comment type="caution">
    <text evidence="18">The sequence shown here is derived from an EMBL/GenBank/DDBJ whole genome shotgun (WGS) entry which is preliminary data.</text>
</comment>
<comment type="function">
    <text evidence="12">The UvrABC repair system catalyzes the recognition and processing of DNA lesions. A damage recognition complex composed of 2 UvrA and 2 UvrB subunits scans DNA for abnormalities. Upon binding of the UvrA(2)B(2) complex to a putative damaged site, the DNA wraps around one UvrB monomer. DNA wrap is dependent on ATP binding by UvrB and probably causes local melting of the DNA helix, facilitating insertion of UvrB beta-hairpin between the DNA strands. Then UvrB probes one DNA strand for the presence of a lesion. If a lesion is found the UvrA subunits dissociate and the UvrB-DNA preincision complex is formed. This complex is subsequently bound by UvrC and the second UvrB is released. If no lesion is found, the DNA wraps around the other UvrB subunit that will check the other stand for damage.</text>
</comment>
<evidence type="ECO:0000256" key="6">
    <source>
        <dbReference type="ARBA" id="ARBA00022769"/>
    </source>
</evidence>
<dbReference type="PROSITE" id="PS50151">
    <property type="entry name" value="UVR"/>
    <property type="match status" value="1"/>
</dbReference>
<comment type="domain">
    <text evidence="12">The beta-hairpin motif is involved in DNA binding.</text>
</comment>
<accession>A0A4R8M021</accession>
<name>A0A4R8M021_9BACT</name>